<dbReference type="GO" id="GO:0071008">
    <property type="term" value="C:U2-type post-mRNA release spliceosomal complex"/>
    <property type="evidence" value="ECO:0007669"/>
    <property type="project" value="TreeGrafter"/>
</dbReference>
<dbReference type="Pfam" id="PF01585">
    <property type="entry name" value="G-patch"/>
    <property type="match status" value="1"/>
</dbReference>
<organism evidence="4 5">
    <name type="scientific">Polytolypa hystricis (strain UAMH7299)</name>
    <dbReference type="NCBI Taxonomy" id="1447883"/>
    <lineage>
        <taxon>Eukaryota</taxon>
        <taxon>Fungi</taxon>
        <taxon>Dikarya</taxon>
        <taxon>Ascomycota</taxon>
        <taxon>Pezizomycotina</taxon>
        <taxon>Eurotiomycetes</taxon>
        <taxon>Eurotiomycetidae</taxon>
        <taxon>Onygenales</taxon>
        <taxon>Onygenales incertae sedis</taxon>
        <taxon>Polytolypa</taxon>
    </lineage>
</organism>
<dbReference type="Proteomes" id="UP000224634">
    <property type="component" value="Unassembled WGS sequence"/>
</dbReference>
<keyword evidence="5" id="KW-1185">Reference proteome</keyword>
<evidence type="ECO:0000256" key="2">
    <source>
        <dbReference type="SAM" id="MobiDB-lite"/>
    </source>
</evidence>
<dbReference type="InterPro" id="IPR045211">
    <property type="entry name" value="TFP11/STIP/Ntr1"/>
</dbReference>
<dbReference type="AlphaFoldDB" id="A0A2B7XT50"/>
<reference evidence="4 5" key="1">
    <citation type="submission" date="2017-10" db="EMBL/GenBank/DDBJ databases">
        <title>Comparative genomics in systemic dimorphic fungi from Ajellomycetaceae.</title>
        <authorList>
            <person name="Munoz J.F."/>
            <person name="Mcewen J.G."/>
            <person name="Clay O.K."/>
            <person name="Cuomo C.A."/>
        </authorList>
    </citation>
    <scope>NUCLEOTIDE SEQUENCE [LARGE SCALE GENOMIC DNA]</scope>
    <source>
        <strain evidence="4 5">UAMH7299</strain>
    </source>
</reference>
<dbReference type="PANTHER" id="PTHR23329:SF1">
    <property type="entry name" value="TUFTELIN-INTERACTING PROTEIN 11"/>
    <property type="match status" value="1"/>
</dbReference>
<evidence type="ECO:0000313" key="4">
    <source>
        <dbReference type="EMBL" id="PGH11667.1"/>
    </source>
</evidence>
<dbReference type="OrthoDB" id="4822at2759"/>
<gene>
    <name evidence="4" type="ORF">AJ80_07034</name>
</gene>
<sequence length="800" mass="89742">MEWPPRTSFGGQKRKIDDVSSEDDEAGAKPAFGLRRFAPPSSHSPSPTPPTMGSGNRSPWASQNATPKGQSKGAKSGGGGGGSSSLVGNTFAARMMAKMGYVEGQGLGTSGQGILNPIETVLRPQGVGLGAVKEKSKQAKEEAKREAARRGEVLEDSSDEERKRRQRRKEERRREIGSGASTPRGPPKPRYRTAREIEADTEGLEVPNVLKSLIDATGKEQKLLTSTAGLMTPMDFVSADESEALKIAQRARHDLEAFADEWKGLTERKKFVELEEAQVVDEMDSQQAKIEQLTSLAAAAEALESFTLGDDLDKRWDDITNKLEALESGYQDVIDEYQLPEMAVAAIHPLFRDSLEEWEPLKKPTFLVSNLRRLRNLLSPKQKSEEREEFKRKHSTTPYETMVYTIWLPRVRSVIMNEWDVYDPAPAIALVEAWKDILPEFIISNVLDQLVVPKLTTAIKAWKPRSSSKKRNGASSSSSQSQFPWWLFDWLHHLDEHHTNPKAPTGLLSDAKRKFRIVLDSWDLSRGLLPGIELWKEALGSEFDTALRNHLLPRLARHLRENFEVNPQDQDLTSLEDVLKWQNFFKPTVLALLLCAEFFPKWHAVLHLWLTSEPNYEEVGQWFSWWKTQIPEPVNAIDDVSDEWGRGLKMMNLALDLGERATTELPAPETTGPDKKQQQRELKAHIKQKKPSAQKPGAAATAPRDEEANKQRPKHPVEEPTFKEIVEEWCADEGLVMFPLREAHVQSGLPLFRITASANGKGGVLVYLKGDVVWAQNRKARDVWEPVGLDAALVARAEGK</sequence>
<feature type="region of interest" description="Disordered" evidence="2">
    <location>
        <begin position="1"/>
        <end position="87"/>
    </location>
</feature>
<protein>
    <recommendedName>
        <fullName evidence="3">G-patch domain-containing protein</fullName>
    </recommendedName>
</protein>
<dbReference type="Pfam" id="PF07842">
    <property type="entry name" value="GCFC"/>
    <property type="match status" value="1"/>
</dbReference>
<dbReference type="STRING" id="1447883.A0A2B7XT50"/>
<name>A0A2B7XT50_POLH7</name>
<feature type="domain" description="G-patch" evidence="3">
    <location>
        <begin position="88"/>
        <end position="134"/>
    </location>
</feature>
<dbReference type="InterPro" id="IPR000467">
    <property type="entry name" value="G_patch_dom"/>
</dbReference>
<feature type="region of interest" description="Disordered" evidence="2">
    <location>
        <begin position="127"/>
        <end position="192"/>
    </location>
</feature>
<dbReference type="SMART" id="SM00443">
    <property type="entry name" value="G_patch"/>
    <property type="match status" value="1"/>
</dbReference>
<feature type="compositionally biased region" description="Polar residues" evidence="2">
    <location>
        <begin position="53"/>
        <end position="67"/>
    </location>
</feature>
<dbReference type="InterPro" id="IPR022783">
    <property type="entry name" value="GCFC_dom"/>
</dbReference>
<comment type="caution">
    <text evidence="4">The sequence shown here is derived from an EMBL/GenBank/DDBJ whole genome shotgun (WGS) entry which is preliminary data.</text>
</comment>
<accession>A0A2B7XT50</accession>
<feature type="compositionally biased region" description="Basic and acidic residues" evidence="2">
    <location>
        <begin position="160"/>
        <end position="176"/>
    </location>
</feature>
<dbReference type="PANTHER" id="PTHR23329">
    <property type="entry name" value="TUFTELIN-INTERACTING PROTEIN 11-RELATED"/>
    <property type="match status" value="1"/>
</dbReference>
<dbReference type="GO" id="GO:0000390">
    <property type="term" value="P:spliceosomal complex disassembly"/>
    <property type="evidence" value="ECO:0007669"/>
    <property type="project" value="InterPro"/>
</dbReference>
<feature type="region of interest" description="Disordered" evidence="2">
    <location>
        <begin position="663"/>
        <end position="719"/>
    </location>
</feature>
<feature type="compositionally biased region" description="Basic and acidic residues" evidence="2">
    <location>
        <begin position="132"/>
        <end position="153"/>
    </location>
</feature>
<feature type="compositionally biased region" description="Basic and acidic residues" evidence="2">
    <location>
        <begin position="703"/>
        <end position="719"/>
    </location>
</feature>
<dbReference type="GO" id="GO:0003676">
    <property type="term" value="F:nucleic acid binding"/>
    <property type="evidence" value="ECO:0007669"/>
    <property type="project" value="InterPro"/>
</dbReference>
<dbReference type="EMBL" id="PDNA01000129">
    <property type="protein sequence ID" value="PGH11667.1"/>
    <property type="molecule type" value="Genomic_DNA"/>
</dbReference>
<evidence type="ECO:0000256" key="1">
    <source>
        <dbReference type="ARBA" id="ARBA00010900"/>
    </source>
</evidence>
<dbReference type="PROSITE" id="PS50174">
    <property type="entry name" value="G_PATCH"/>
    <property type="match status" value="1"/>
</dbReference>
<feature type="compositionally biased region" description="Basic and acidic residues" evidence="2">
    <location>
        <begin position="672"/>
        <end position="684"/>
    </location>
</feature>
<evidence type="ECO:0000259" key="3">
    <source>
        <dbReference type="PROSITE" id="PS50174"/>
    </source>
</evidence>
<comment type="similarity">
    <text evidence="1">Belongs to the TFP11/STIP family.</text>
</comment>
<evidence type="ECO:0000313" key="5">
    <source>
        <dbReference type="Proteomes" id="UP000224634"/>
    </source>
</evidence>
<proteinExistence type="inferred from homology"/>